<keyword evidence="8 11" id="KW-0067">ATP-binding</keyword>
<dbReference type="CDD" id="cd01168">
    <property type="entry name" value="adenosine_kinase"/>
    <property type="match status" value="1"/>
</dbReference>
<dbReference type="AlphaFoldDB" id="A0A834JKX3"/>
<evidence type="ECO:0000256" key="7">
    <source>
        <dbReference type="ARBA" id="ARBA00022777"/>
    </source>
</evidence>
<comment type="similarity">
    <text evidence="2 11">Belongs to the carbohydrate kinase PfkB family.</text>
</comment>
<evidence type="ECO:0000313" key="14">
    <source>
        <dbReference type="Proteomes" id="UP000614350"/>
    </source>
</evidence>
<evidence type="ECO:0000256" key="10">
    <source>
        <dbReference type="PIRSR" id="PIRSR601805-1"/>
    </source>
</evidence>
<protein>
    <recommendedName>
        <fullName evidence="3 11">Adenosine kinase</fullName>
        <shortName evidence="11">AK</shortName>
        <ecNumber evidence="3 11">2.7.1.20</ecNumber>
    </recommendedName>
    <alternativeName>
        <fullName evidence="11">Adenosine 5'-phosphotransferase</fullName>
    </alternativeName>
</protein>
<dbReference type="GO" id="GO:0005634">
    <property type="term" value="C:nucleus"/>
    <property type="evidence" value="ECO:0007669"/>
    <property type="project" value="UniProtKB-SubCell"/>
</dbReference>
<comment type="caution">
    <text evidence="13">The sequence shown here is derived from an EMBL/GenBank/DDBJ whole genome shotgun (WGS) entry which is preliminary data.</text>
</comment>
<keyword evidence="6 11" id="KW-0547">Nucleotide-binding</keyword>
<dbReference type="InterPro" id="IPR001805">
    <property type="entry name" value="Adenokinase"/>
</dbReference>
<keyword evidence="14" id="KW-1185">Reference proteome</keyword>
<dbReference type="UniPathway" id="UPA00588">
    <property type="reaction ID" value="UER00659"/>
</dbReference>
<dbReference type="InterPro" id="IPR029056">
    <property type="entry name" value="Ribokinase-like"/>
</dbReference>
<dbReference type="Gene3D" id="3.40.1190.20">
    <property type="match status" value="1"/>
</dbReference>
<feature type="active site" description="Proton acceptor" evidence="10">
    <location>
        <position position="299"/>
    </location>
</feature>
<dbReference type="EMBL" id="JACSEA010000010">
    <property type="protein sequence ID" value="KAF7390733.1"/>
    <property type="molecule type" value="Genomic_DNA"/>
</dbReference>
<dbReference type="GO" id="GO:0005524">
    <property type="term" value="F:ATP binding"/>
    <property type="evidence" value="ECO:0007669"/>
    <property type="project" value="UniProtKB-UniRule"/>
</dbReference>
<dbReference type="GO" id="GO:0005829">
    <property type="term" value="C:cytosol"/>
    <property type="evidence" value="ECO:0007669"/>
    <property type="project" value="TreeGrafter"/>
</dbReference>
<comment type="function">
    <text evidence="11">ATP dependent phosphorylation of adenosine and other related nucleoside analogs to monophosphate derivatives.</text>
</comment>
<evidence type="ECO:0000256" key="9">
    <source>
        <dbReference type="ARBA" id="ARBA00022842"/>
    </source>
</evidence>
<evidence type="ECO:0000256" key="5">
    <source>
        <dbReference type="ARBA" id="ARBA00022726"/>
    </source>
</evidence>
<dbReference type="Pfam" id="PF00294">
    <property type="entry name" value="PfkB"/>
    <property type="match status" value="1"/>
</dbReference>
<dbReference type="PROSITE" id="PS00584">
    <property type="entry name" value="PFKB_KINASES_2"/>
    <property type="match status" value="1"/>
</dbReference>
<comment type="subunit">
    <text evidence="11">Monomer.</text>
</comment>
<evidence type="ECO:0000256" key="4">
    <source>
        <dbReference type="ARBA" id="ARBA00022679"/>
    </source>
</evidence>
<evidence type="ECO:0000256" key="2">
    <source>
        <dbReference type="ARBA" id="ARBA00010688"/>
    </source>
</evidence>
<dbReference type="GO" id="GO:0006144">
    <property type="term" value="P:purine nucleobase metabolic process"/>
    <property type="evidence" value="ECO:0007669"/>
    <property type="project" value="TreeGrafter"/>
</dbReference>
<accession>A0A834JKX3</accession>
<dbReference type="PANTHER" id="PTHR45769:SF3">
    <property type="entry name" value="ADENOSINE KINASE"/>
    <property type="match status" value="1"/>
</dbReference>
<comment type="catalytic activity">
    <reaction evidence="11">
        <text>adenosine + ATP = AMP + ADP + H(+)</text>
        <dbReference type="Rhea" id="RHEA:20824"/>
        <dbReference type="ChEBI" id="CHEBI:15378"/>
        <dbReference type="ChEBI" id="CHEBI:16335"/>
        <dbReference type="ChEBI" id="CHEBI:30616"/>
        <dbReference type="ChEBI" id="CHEBI:456215"/>
        <dbReference type="ChEBI" id="CHEBI:456216"/>
        <dbReference type="EC" id="2.7.1.20"/>
    </reaction>
</comment>
<dbReference type="GO" id="GO:0004001">
    <property type="term" value="F:adenosine kinase activity"/>
    <property type="evidence" value="ECO:0007669"/>
    <property type="project" value="UniProtKB-UniRule"/>
</dbReference>
<dbReference type="InterPro" id="IPR011611">
    <property type="entry name" value="PfkB_dom"/>
</dbReference>
<keyword evidence="9 11" id="KW-0460">Magnesium</keyword>
<feature type="domain" description="Carbohydrate kinase PfkB" evidence="12">
    <location>
        <begin position="28"/>
        <end position="337"/>
    </location>
</feature>
<comment type="cofactor">
    <cofactor evidence="11">
        <name>Mg(2+)</name>
        <dbReference type="ChEBI" id="CHEBI:18420"/>
    </cofactor>
    <text evidence="11">Binds 3 Mg(2+) ions per subunit.</text>
</comment>
<evidence type="ECO:0000256" key="6">
    <source>
        <dbReference type="ARBA" id="ARBA00022741"/>
    </source>
</evidence>
<keyword evidence="7 11" id="KW-0418">Kinase</keyword>
<dbReference type="FunFam" id="3.30.1110.10:FF:000001">
    <property type="entry name" value="Adenosine kinase a"/>
    <property type="match status" value="1"/>
</dbReference>
<name>A0A834JKX3_VESVU</name>
<dbReference type="PANTHER" id="PTHR45769">
    <property type="entry name" value="ADENOSINE KINASE"/>
    <property type="match status" value="1"/>
</dbReference>
<dbReference type="Gene3D" id="3.30.1110.10">
    <property type="match status" value="1"/>
</dbReference>
<evidence type="ECO:0000313" key="13">
    <source>
        <dbReference type="EMBL" id="KAF7390733.1"/>
    </source>
</evidence>
<dbReference type="FunFam" id="3.40.1190.20:FF:000006">
    <property type="entry name" value="Adenosine kinase 2"/>
    <property type="match status" value="1"/>
</dbReference>
<dbReference type="InterPro" id="IPR002173">
    <property type="entry name" value="Carboh/pur_kinase_PfkB_CS"/>
</dbReference>
<dbReference type="SUPFAM" id="SSF53613">
    <property type="entry name" value="Ribokinase-like"/>
    <property type="match status" value="1"/>
</dbReference>
<keyword evidence="5 11" id="KW-0660">Purine salvage</keyword>
<evidence type="ECO:0000259" key="12">
    <source>
        <dbReference type="Pfam" id="PF00294"/>
    </source>
</evidence>
<evidence type="ECO:0000256" key="11">
    <source>
        <dbReference type="RuleBase" id="RU368116"/>
    </source>
</evidence>
<dbReference type="Proteomes" id="UP000614350">
    <property type="component" value="Unassembled WGS sequence"/>
</dbReference>
<comment type="pathway">
    <text evidence="1 11">Purine metabolism; AMP biosynthesis via salvage pathway; AMP from adenosine: step 1/1.</text>
</comment>
<sequence>MAENLREGLLLGMGNPLLDISATVDKNFLEKYDLKANDAILAEEKHKSLYDELINLYNANFIAGGSVQNTMRVTQWFLEKSKVASYMGCVGNDKYSKILEERALTNGLNICYQYTDKEPTGTCAVLITGKERSLCANLAAANCFSTSHIEVPENKKLIENAEYIYISGFFLTVNPEVIQTVAKHAYENNKMFMMNLSAPFIPDLFKKPLEDVLPYVDILFGNEAEADVFAKVHDFKTTDRKEIALKISRMEKINKRRNRIVIITQGSGPILLVKDNVATEYPTTRIPEENVVDTNGAGDAFVGGFLAQLIQGKDIEICIKCGIWAATQIVQTSGCTYDGKPDFKL</sequence>
<keyword evidence="11" id="KW-0539">Nucleus</keyword>
<dbReference type="EC" id="2.7.1.20" evidence="3 11"/>
<comment type="subcellular location">
    <subcellularLocation>
        <location evidence="11">Nucleus</location>
    </subcellularLocation>
</comment>
<dbReference type="PRINTS" id="PR00989">
    <property type="entry name" value="ADENOKINASE"/>
</dbReference>
<gene>
    <name evidence="13" type="ORF">HZH66_009213</name>
</gene>
<reference evidence="13" key="1">
    <citation type="journal article" date="2020" name="G3 (Bethesda)">
        <title>High-Quality Assemblies for Three Invasive Social Wasps from the &lt;i&gt;Vespula&lt;/i&gt; Genus.</title>
        <authorList>
            <person name="Harrop T.W.R."/>
            <person name="Guhlin J."/>
            <person name="McLaughlin G.M."/>
            <person name="Permina E."/>
            <person name="Stockwell P."/>
            <person name="Gilligan J."/>
            <person name="Le Lec M.F."/>
            <person name="Gruber M.A.M."/>
            <person name="Quinn O."/>
            <person name="Lovegrove M."/>
            <person name="Duncan E.J."/>
            <person name="Remnant E.J."/>
            <person name="Van Eeckhoven J."/>
            <person name="Graham B."/>
            <person name="Knapp R.A."/>
            <person name="Langford K.W."/>
            <person name="Kronenberg Z."/>
            <person name="Press M.O."/>
            <person name="Eacker S.M."/>
            <person name="Wilson-Rankin E.E."/>
            <person name="Purcell J."/>
            <person name="Lester P.J."/>
            <person name="Dearden P.K."/>
        </authorList>
    </citation>
    <scope>NUCLEOTIDE SEQUENCE</scope>
    <source>
        <strain evidence="13">Marl-1</strain>
    </source>
</reference>
<organism evidence="13 14">
    <name type="scientific">Vespula vulgaris</name>
    <name type="common">Yellow jacket</name>
    <name type="synonym">Wasp</name>
    <dbReference type="NCBI Taxonomy" id="7454"/>
    <lineage>
        <taxon>Eukaryota</taxon>
        <taxon>Metazoa</taxon>
        <taxon>Ecdysozoa</taxon>
        <taxon>Arthropoda</taxon>
        <taxon>Hexapoda</taxon>
        <taxon>Insecta</taxon>
        <taxon>Pterygota</taxon>
        <taxon>Neoptera</taxon>
        <taxon>Endopterygota</taxon>
        <taxon>Hymenoptera</taxon>
        <taxon>Apocrita</taxon>
        <taxon>Aculeata</taxon>
        <taxon>Vespoidea</taxon>
        <taxon>Vespidae</taxon>
        <taxon>Vespinae</taxon>
        <taxon>Vespula</taxon>
    </lineage>
</organism>
<proteinExistence type="inferred from homology"/>
<dbReference type="GO" id="GO:0006169">
    <property type="term" value="P:adenosine salvage"/>
    <property type="evidence" value="ECO:0007669"/>
    <property type="project" value="UniProtKB-ARBA"/>
</dbReference>
<evidence type="ECO:0000256" key="1">
    <source>
        <dbReference type="ARBA" id="ARBA00004801"/>
    </source>
</evidence>
<keyword evidence="4 11" id="KW-0808">Transferase</keyword>
<dbReference type="GO" id="GO:0044209">
    <property type="term" value="P:AMP salvage"/>
    <property type="evidence" value="ECO:0007669"/>
    <property type="project" value="UniProtKB-UniRule"/>
</dbReference>
<evidence type="ECO:0000256" key="8">
    <source>
        <dbReference type="ARBA" id="ARBA00022840"/>
    </source>
</evidence>
<evidence type="ECO:0000256" key="3">
    <source>
        <dbReference type="ARBA" id="ARBA00012119"/>
    </source>
</evidence>